<dbReference type="RefSeq" id="WP_245838562.1">
    <property type="nucleotide sequence ID" value="NZ_OBEJ01000008.1"/>
</dbReference>
<evidence type="ECO:0000313" key="3">
    <source>
        <dbReference type="Proteomes" id="UP000219453"/>
    </source>
</evidence>
<name>A0A285P8J2_NATPI</name>
<dbReference type="InterPro" id="IPR043899">
    <property type="entry name" value="DUF5789"/>
</dbReference>
<accession>A0A285P8J2</accession>
<sequence length="94" mass="10590">MMRRTHELLTETEYPITTDELVERYGDQQIELADGTETVGEILARLDGETYEHKEDAEFAIYSAVSDRAIGRKGYSDRDPTPLGSPHGPDQVSF</sequence>
<reference evidence="2 3" key="1">
    <citation type="submission" date="2017-09" db="EMBL/GenBank/DDBJ databases">
        <authorList>
            <person name="Ehlers B."/>
            <person name="Leendertz F.H."/>
        </authorList>
    </citation>
    <scope>NUCLEOTIDE SEQUENCE [LARGE SCALE GENOMIC DNA]</scope>
    <source>
        <strain evidence="2 3">DSM 27208</strain>
    </source>
</reference>
<evidence type="ECO:0000256" key="1">
    <source>
        <dbReference type="SAM" id="MobiDB-lite"/>
    </source>
</evidence>
<organism evidence="2 3">
    <name type="scientific">Natronoarchaeum philippinense</name>
    <dbReference type="NCBI Taxonomy" id="558529"/>
    <lineage>
        <taxon>Archaea</taxon>
        <taxon>Methanobacteriati</taxon>
        <taxon>Methanobacteriota</taxon>
        <taxon>Stenosarchaea group</taxon>
        <taxon>Halobacteria</taxon>
        <taxon>Halobacteriales</taxon>
        <taxon>Natronoarchaeaceae</taxon>
    </lineage>
</organism>
<gene>
    <name evidence="2" type="ORF">SAMN06269185_3202</name>
</gene>
<evidence type="ECO:0000313" key="2">
    <source>
        <dbReference type="EMBL" id="SNZ18032.1"/>
    </source>
</evidence>
<evidence type="ECO:0008006" key="4">
    <source>
        <dbReference type="Google" id="ProtNLM"/>
    </source>
</evidence>
<proteinExistence type="predicted"/>
<protein>
    <recommendedName>
        <fullName evidence="4">DUF2795 domain-containing protein</fullName>
    </recommendedName>
</protein>
<dbReference type="Pfam" id="PF19102">
    <property type="entry name" value="DUF5789"/>
    <property type="match status" value="1"/>
</dbReference>
<dbReference type="AlphaFoldDB" id="A0A285P8J2"/>
<dbReference type="EMBL" id="OBEJ01000008">
    <property type="protein sequence ID" value="SNZ18032.1"/>
    <property type="molecule type" value="Genomic_DNA"/>
</dbReference>
<dbReference type="Proteomes" id="UP000219453">
    <property type="component" value="Unassembled WGS sequence"/>
</dbReference>
<feature type="region of interest" description="Disordered" evidence="1">
    <location>
        <begin position="72"/>
        <end position="94"/>
    </location>
</feature>
<keyword evidence="3" id="KW-1185">Reference proteome</keyword>